<dbReference type="OrthoDB" id="8904098at2759"/>
<dbReference type="AlphaFoldDB" id="A0A9N8ZUP2"/>
<gene>
    <name evidence="7" type="ORF">ALEPTO_LOCUS3866</name>
</gene>
<feature type="transmembrane region" description="Helical" evidence="6">
    <location>
        <begin position="215"/>
        <end position="233"/>
    </location>
</feature>
<reference evidence="7" key="1">
    <citation type="submission" date="2021-06" db="EMBL/GenBank/DDBJ databases">
        <authorList>
            <person name="Kallberg Y."/>
            <person name="Tangrot J."/>
            <person name="Rosling A."/>
        </authorList>
    </citation>
    <scope>NUCLEOTIDE SEQUENCE</scope>
    <source>
        <strain evidence="7">FL130A</strain>
    </source>
</reference>
<dbReference type="GO" id="GO:0006857">
    <property type="term" value="P:oligopeptide transport"/>
    <property type="evidence" value="ECO:0007669"/>
    <property type="project" value="InterPro"/>
</dbReference>
<keyword evidence="8" id="KW-1185">Reference proteome</keyword>
<keyword evidence="3 6" id="KW-0812">Transmembrane</keyword>
<evidence type="ECO:0000313" key="8">
    <source>
        <dbReference type="Proteomes" id="UP000789508"/>
    </source>
</evidence>
<dbReference type="GO" id="GO:0022857">
    <property type="term" value="F:transmembrane transporter activity"/>
    <property type="evidence" value="ECO:0007669"/>
    <property type="project" value="InterPro"/>
</dbReference>
<comment type="subcellular location">
    <subcellularLocation>
        <location evidence="1">Membrane</location>
        <topology evidence="1">Multi-pass membrane protein</topology>
    </subcellularLocation>
</comment>
<comment type="caution">
    <text evidence="7">The sequence shown here is derived from an EMBL/GenBank/DDBJ whole genome shotgun (WGS) entry which is preliminary data.</text>
</comment>
<dbReference type="Pfam" id="PF00854">
    <property type="entry name" value="PTR2"/>
    <property type="match status" value="1"/>
</dbReference>
<evidence type="ECO:0000256" key="2">
    <source>
        <dbReference type="ARBA" id="ARBA00005982"/>
    </source>
</evidence>
<feature type="transmembrane region" description="Helical" evidence="6">
    <location>
        <begin position="239"/>
        <end position="259"/>
    </location>
</feature>
<proteinExistence type="inferred from homology"/>
<evidence type="ECO:0000256" key="4">
    <source>
        <dbReference type="ARBA" id="ARBA00022989"/>
    </source>
</evidence>
<keyword evidence="5 6" id="KW-0472">Membrane</keyword>
<feature type="transmembrane region" description="Helical" evidence="6">
    <location>
        <begin position="462"/>
        <end position="484"/>
    </location>
</feature>
<dbReference type="PANTHER" id="PTHR11654">
    <property type="entry name" value="OLIGOPEPTIDE TRANSPORTER-RELATED"/>
    <property type="match status" value="1"/>
</dbReference>
<accession>A0A9N8ZUP2</accession>
<dbReference type="GO" id="GO:0016020">
    <property type="term" value="C:membrane"/>
    <property type="evidence" value="ECO:0007669"/>
    <property type="project" value="UniProtKB-SubCell"/>
</dbReference>
<evidence type="ECO:0000256" key="5">
    <source>
        <dbReference type="ARBA" id="ARBA00023136"/>
    </source>
</evidence>
<dbReference type="Gene3D" id="1.20.1250.20">
    <property type="entry name" value="MFS general substrate transporter like domains"/>
    <property type="match status" value="1"/>
</dbReference>
<feature type="transmembrane region" description="Helical" evidence="6">
    <location>
        <begin position="152"/>
        <end position="169"/>
    </location>
</feature>
<organism evidence="7 8">
    <name type="scientific">Ambispora leptoticha</name>
    <dbReference type="NCBI Taxonomy" id="144679"/>
    <lineage>
        <taxon>Eukaryota</taxon>
        <taxon>Fungi</taxon>
        <taxon>Fungi incertae sedis</taxon>
        <taxon>Mucoromycota</taxon>
        <taxon>Glomeromycotina</taxon>
        <taxon>Glomeromycetes</taxon>
        <taxon>Archaeosporales</taxon>
        <taxon>Ambisporaceae</taxon>
        <taxon>Ambispora</taxon>
    </lineage>
</organism>
<dbReference type="InterPro" id="IPR000109">
    <property type="entry name" value="POT_fam"/>
</dbReference>
<protein>
    <submittedName>
        <fullName evidence="7">9356_t:CDS:1</fullName>
    </submittedName>
</protein>
<name>A0A9N8ZUP2_9GLOM</name>
<feature type="transmembrane region" description="Helical" evidence="6">
    <location>
        <begin position="490"/>
        <end position="511"/>
    </location>
</feature>
<sequence length="525" mass="58471">MTKHERELKSPNKSEEKIEGIPTKNDITYIDDNVTNLRTVTDEIPTSCRVVIFCEFCDRFTLFGIMAILQNYIQFPLPTAHSQQPGVMGKGENVATALTLFFIFITYSTLMIGAVIADAYWGKYKTIVVFGIIYALGPLILTATSIPPVLNTNAPFIGLIITILLIGLGRGGVKSNYTVAAAEQYPYKKPYLKTLKTGEKVIVDPELTIQSIFNLLYVVTNFGMLSPFITTTIEKYHSYWLAYLICFVFSVLSNLIFYLKNKDFKKIPPNGSILIDSLKVFRIALTGRARGLNSAKPSNMTPIQLNQYHVKWDDDFVDDLRKGLQACSLFLFIPIYWAAYSQSTTNMISQGATMRSGKMSNDLMTDIVPLAASLISIVVDKILYPTLLKCGVSLLQTTKIFIGFVCMALAMAYVAVLQWFIYKTGPCYQHTLCIIDGKMVPNDITALEYAYHKAPTSMESMVTALFFTTDGVGSALGLLVVPFSHDPYTFYVYIVMAALTSITGLLLIILFRKYDLKPSSLSGNS</sequence>
<feature type="transmembrane region" description="Helical" evidence="6">
    <location>
        <begin position="97"/>
        <end position="120"/>
    </location>
</feature>
<dbReference type="InterPro" id="IPR036259">
    <property type="entry name" value="MFS_trans_sf"/>
</dbReference>
<keyword evidence="4 6" id="KW-1133">Transmembrane helix</keyword>
<feature type="transmembrane region" description="Helical" evidence="6">
    <location>
        <begin position="60"/>
        <end position="77"/>
    </location>
</feature>
<feature type="transmembrane region" description="Helical" evidence="6">
    <location>
        <begin position="400"/>
        <end position="422"/>
    </location>
</feature>
<dbReference type="EMBL" id="CAJVPS010000781">
    <property type="protein sequence ID" value="CAG8508826.1"/>
    <property type="molecule type" value="Genomic_DNA"/>
</dbReference>
<evidence type="ECO:0000256" key="6">
    <source>
        <dbReference type="SAM" id="Phobius"/>
    </source>
</evidence>
<dbReference type="SUPFAM" id="SSF103473">
    <property type="entry name" value="MFS general substrate transporter"/>
    <property type="match status" value="1"/>
</dbReference>
<dbReference type="InterPro" id="IPR018456">
    <property type="entry name" value="PTR2_symporter_CS"/>
</dbReference>
<feature type="transmembrane region" description="Helical" evidence="6">
    <location>
        <begin position="127"/>
        <end position="146"/>
    </location>
</feature>
<evidence type="ECO:0000256" key="1">
    <source>
        <dbReference type="ARBA" id="ARBA00004141"/>
    </source>
</evidence>
<feature type="transmembrane region" description="Helical" evidence="6">
    <location>
        <begin position="363"/>
        <end position="384"/>
    </location>
</feature>
<evidence type="ECO:0000313" key="7">
    <source>
        <dbReference type="EMBL" id="CAG8508826.1"/>
    </source>
</evidence>
<comment type="similarity">
    <text evidence="2">Belongs to the major facilitator superfamily. Proton-dependent oligopeptide transporter (POT/PTR) (TC 2.A.17) family.</text>
</comment>
<dbReference type="Proteomes" id="UP000789508">
    <property type="component" value="Unassembled WGS sequence"/>
</dbReference>
<evidence type="ECO:0000256" key="3">
    <source>
        <dbReference type="ARBA" id="ARBA00022692"/>
    </source>
</evidence>
<dbReference type="PROSITE" id="PS01022">
    <property type="entry name" value="PTR2_1"/>
    <property type="match status" value="1"/>
</dbReference>